<evidence type="ECO:0000256" key="4">
    <source>
        <dbReference type="SAM" id="MobiDB-lite"/>
    </source>
</evidence>
<dbReference type="HAMAP" id="MF_03130">
    <property type="entry name" value="mec17"/>
    <property type="match status" value="1"/>
</dbReference>
<dbReference type="PROSITE" id="PS51730">
    <property type="entry name" value="GNAT_ATAT"/>
    <property type="match status" value="1"/>
</dbReference>
<reference evidence="6" key="1">
    <citation type="journal article" date="2021" name="Proc. Natl. Acad. Sci. U.S.A.">
        <title>Three genomes in the algal genus Volvox reveal the fate of a haploid sex-determining region after a transition to homothallism.</title>
        <authorList>
            <person name="Yamamoto K."/>
            <person name="Hamaji T."/>
            <person name="Kawai-Toyooka H."/>
            <person name="Matsuzaki R."/>
            <person name="Takahashi F."/>
            <person name="Nishimura Y."/>
            <person name="Kawachi M."/>
            <person name="Noguchi H."/>
            <person name="Minakuchi Y."/>
            <person name="Umen J.G."/>
            <person name="Toyoda A."/>
            <person name="Nozaki H."/>
        </authorList>
    </citation>
    <scope>NUCLEOTIDE SEQUENCE</scope>
    <source>
        <strain evidence="6">NIES-3780</strain>
    </source>
</reference>
<keyword evidence="2 3" id="KW-0012">Acyltransferase</keyword>
<dbReference type="GO" id="GO:0019799">
    <property type="term" value="F:tubulin N-acetyltransferase activity"/>
    <property type="evidence" value="ECO:0007669"/>
    <property type="project" value="UniProtKB-UniRule"/>
</dbReference>
<feature type="compositionally biased region" description="Low complexity" evidence="4">
    <location>
        <begin position="477"/>
        <end position="486"/>
    </location>
</feature>
<dbReference type="PANTHER" id="PTHR12327">
    <property type="entry name" value="ALPHA-TUBULIN N-ACETYLTRANSFERASE 1"/>
    <property type="match status" value="1"/>
</dbReference>
<protein>
    <recommendedName>
        <fullName evidence="3">Alpha-tubulin N-acetyltransferase</fullName>
        <shortName evidence="3">Alpha-TAT</shortName>
        <shortName evidence="3">TAT</shortName>
        <ecNumber evidence="3">2.3.1.108</ecNumber>
    </recommendedName>
    <alternativeName>
        <fullName evidence="3">Acetyltransferase mec-17 homolog</fullName>
    </alternativeName>
</protein>
<keyword evidence="1 3" id="KW-0808">Transferase</keyword>
<dbReference type="InterPro" id="IPR038746">
    <property type="entry name" value="Atat"/>
</dbReference>
<dbReference type="Gene3D" id="3.40.630.30">
    <property type="match status" value="1"/>
</dbReference>
<keyword evidence="7" id="KW-1185">Reference proteome</keyword>
<dbReference type="AlphaFoldDB" id="A0A8J4F112"/>
<evidence type="ECO:0000256" key="2">
    <source>
        <dbReference type="ARBA" id="ARBA00023315"/>
    </source>
</evidence>
<dbReference type="InterPro" id="IPR016181">
    <property type="entry name" value="Acyl_CoA_acyltransferase"/>
</dbReference>
<dbReference type="Proteomes" id="UP000747399">
    <property type="component" value="Unassembled WGS sequence"/>
</dbReference>
<evidence type="ECO:0000313" key="6">
    <source>
        <dbReference type="EMBL" id="GIL53353.1"/>
    </source>
</evidence>
<feature type="compositionally biased region" description="Polar residues" evidence="4">
    <location>
        <begin position="313"/>
        <end position="322"/>
    </location>
</feature>
<sequence length="509" mass="53048">MEFDFTSLAFGGEQHIVAWDAKRIGALKPENQQNLAKVLDVFGKKSAVAQGLQTPVTDIHRLRTTDQRLYLYMYRQSAKTVVLGGLKVGTKRLYVRTATADLREIEPICVLDFYVHESCQRQGVGKALFEHFLNTEGCDPASLAYDRPSPKLLAFLGKHYGLQEHVPQSNNYVVFNRYFDLNPASVSTSRSQGRLNSRGSVMSTGTPHVHPLHGSRSTPPPVLPSPLLSQTPPVPVPAAPAVPGWPGVGTISTSSPSTVAPPQPMGSSPSFGRRWAANNFGSGPAQESSAGAAVAYSNSLGDSLDAFSRAHANGSSCQQQGGYQAGSMGRQPAPWEGTSVAAQPPPASRNGFSSRPPWAVDDSTPGGSGLTDHGAPAAAPMVYGAGATGPVRTPQTIEQLGTGSSNITRGPLQTILNGGGGRDSGGSGPHTRALQQQVAALQLSEGVAVMQTSPLAAQQQQSWGPIGTPAGSSRLGSSAEDSAAAGRSAARIMAVAQRSGAGAADCLVW</sequence>
<feature type="domain" description="N-acetyltransferase" evidence="5">
    <location>
        <begin position="1"/>
        <end position="179"/>
    </location>
</feature>
<gene>
    <name evidence="6" type="ORF">Vafri_9034</name>
</gene>
<organism evidence="6 7">
    <name type="scientific">Volvox africanus</name>
    <dbReference type="NCBI Taxonomy" id="51714"/>
    <lineage>
        <taxon>Eukaryota</taxon>
        <taxon>Viridiplantae</taxon>
        <taxon>Chlorophyta</taxon>
        <taxon>core chlorophytes</taxon>
        <taxon>Chlorophyceae</taxon>
        <taxon>CS clade</taxon>
        <taxon>Chlamydomonadales</taxon>
        <taxon>Volvocaceae</taxon>
        <taxon>Volvox</taxon>
    </lineage>
</organism>
<evidence type="ECO:0000256" key="1">
    <source>
        <dbReference type="ARBA" id="ARBA00022679"/>
    </source>
</evidence>
<feature type="compositionally biased region" description="Polar residues" evidence="4">
    <location>
        <begin position="186"/>
        <end position="206"/>
    </location>
</feature>
<evidence type="ECO:0000259" key="5">
    <source>
        <dbReference type="PROSITE" id="PS51730"/>
    </source>
</evidence>
<dbReference type="GO" id="GO:0005874">
    <property type="term" value="C:microtubule"/>
    <property type="evidence" value="ECO:0007669"/>
    <property type="project" value="InterPro"/>
</dbReference>
<name>A0A8J4F112_9CHLO</name>
<dbReference type="CDD" id="cd04301">
    <property type="entry name" value="NAT_SF"/>
    <property type="match status" value="1"/>
</dbReference>
<evidence type="ECO:0000313" key="7">
    <source>
        <dbReference type="Proteomes" id="UP000747399"/>
    </source>
</evidence>
<feature type="region of interest" description="Disordered" evidence="4">
    <location>
        <begin position="186"/>
        <end position="220"/>
    </location>
</feature>
<comment type="caution">
    <text evidence="6">The sequence shown here is derived from an EMBL/GenBank/DDBJ whole genome shotgun (WGS) entry which is preliminary data.</text>
</comment>
<feature type="region of interest" description="Disordered" evidence="4">
    <location>
        <begin position="311"/>
        <end position="389"/>
    </location>
</feature>
<dbReference type="GO" id="GO:0070507">
    <property type="term" value="P:regulation of microtubule cytoskeleton organization"/>
    <property type="evidence" value="ECO:0007669"/>
    <property type="project" value="UniProtKB-UniRule"/>
</dbReference>
<dbReference type="InterPro" id="IPR007965">
    <property type="entry name" value="GNAT_ATAT"/>
</dbReference>
<feature type="region of interest" description="Disordered" evidence="4">
    <location>
        <begin position="247"/>
        <end position="287"/>
    </location>
</feature>
<accession>A0A8J4F112</accession>
<evidence type="ECO:0000256" key="3">
    <source>
        <dbReference type="HAMAP-Rule" id="MF_03130"/>
    </source>
</evidence>
<feature type="binding site" evidence="3">
    <location>
        <begin position="149"/>
        <end position="158"/>
    </location>
    <ligand>
        <name>acetyl-CoA</name>
        <dbReference type="ChEBI" id="CHEBI:57288"/>
    </ligand>
</feature>
<comment type="function">
    <text evidence="3">Specifically acetylates 'Lys-40' in alpha-tubulin on the lumenal side of microtubules. Promotes microtubule destabilization and accelerates microtubule dynamics; this activity may be independent of acetylation activity. Acetylates alpha-tubulin with a slow enzymatic rate, due to a catalytic site that is not optimized for acetyl transfer. Enters the microtubule through each end and diffuses quickly throughout the lumen of microtubules. Acetylates only long/old microtubules because of its slow acetylation rate since it does not have time to act on dynamically unstable microtubules before the enzyme is released.</text>
</comment>
<feature type="region of interest" description="Disordered" evidence="4">
    <location>
        <begin position="458"/>
        <end position="486"/>
    </location>
</feature>
<feature type="binding site" evidence="3">
    <location>
        <begin position="113"/>
        <end position="126"/>
    </location>
    <ligand>
        <name>acetyl-CoA</name>
        <dbReference type="ChEBI" id="CHEBI:57288"/>
    </ligand>
</feature>
<proteinExistence type="inferred from homology"/>
<dbReference type="Pfam" id="PF05301">
    <property type="entry name" value="Acetyltransf_16"/>
    <property type="match status" value="1"/>
</dbReference>
<dbReference type="SUPFAM" id="SSF55729">
    <property type="entry name" value="Acyl-CoA N-acyltransferases (Nat)"/>
    <property type="match status" value="1"/>
</dbReference>
<comment type="similarity">
    <text evidence="3">Belongs to the acetyltransferase ATAT1 family.</text>
</comment>
<dbReference type="PANTHER" id="PTHR12327:SF0">
    <property type="entry name" value="ALPHA-TUBULIN N-ACETYLTRANSFERASE 1"/>
    <property type="match status" value="1"/>
</dbReference>
<feature type="site" description="Crucial for catalytic activity" evidence="3">
    <location>
        <position position="50"/>
    </location>
</feature>
<comment type="catalytic activity">
    <reaction evidence="3">
        <text>L-lysyl-[alpha-tubulin] + acetyl-CoA = N(6)-acetyl-L-lysyl-[alpha-tubulin] + CoA + H(+)</text>
        <dbReference type="Rhea" id="RHEA:15277"/>
        <dbReference type="Rhea" id="RHEA-COMP:11278"/>
        <dbReference type="Rhea" id="RHEA-COMP:11279"/>
        <dbReference type="ChEBI" id="CHEBI:15378"/>
        <dbReference type="ChEBI" id="CHEBI:29969"/>
        <dbReference type="ChEBI" id="CHEBI:57287"/>
        <dbReference type="ChEBI" id="CHEBI:57288"/>
        <dbReference type="ChEBI" id="CHEBI:61930"/>
        <dbReference type="EC" id="2.3.1.108"/>
    </reaction>
</comment>
<dbReference type="EMBL" id="BNCO01000015">
    <property type="protein sequence ID" value="GIL53353.1"/>
    <property type="molecule type" value="Genomic_DNA"/>
</dbReference>
<dbReference type="EC" id="2.3.1.108" evidence="3"/>